<dbReference type="RefSeq" id="XP_029942677.1">
    <property type="nucleotide sequence ID" value="XM_030086817.1"/>
</dbReference>
<evidence type="ECO:0000259" key="3">
    <source>
        <dbReference type="Pfam" id="PF04710"/>
    </source>
</evidence>
<dbReference type="GO" id="GO:0061630">
    <property type="term" value="F:ubiquitin protein ligase activity"/>
    <property type="evidence" value="ECO:0007669"/>
    <property type="project" value="InterPro"/>
</dbReference>
<evidence type="ECO:0000256" key="2">
    <source>
        <dbReference type="ARBA" id="ARBA00022553"/>
    </source>
</evidence>
<dbReference type="InterPro" id="IPR048335">
    <property type="entry name" value="Pellino_RING"/>
</dbReference>
<dbReference type="InterPro" id="IPR048334">
    <property type="entry name" value="Pellino_FHA"/>
</dbReference>
<dbReference type="GO" id="GO:0008592">
    <property type="term" value="P:regulation of Toll signaling pathway"/>
    <property type="evidence" value="ECO:0007669"/>
    <property type="project" value="InterPro"/>
</dbReference>
<proteinExistence type="inferred from homology"/>
<dbReference type="OrthoDB" id="8801906at2759"/>
<dbReference type="RefSeq" id="XP_029942676.1">
    <property type="nucleotide sequence ID" value="XM_030086816.1"/>
</dbReference>
<dbReference type="AlphaFoldDB" id="A0A672HV02"/>
<sequence>MVRYGELIVLGSNGSPPGGEKGRRRSRLALCSRSKANGVKAGAVHPSCTPQAAKAVSSKEQHSISYSVSGSQTVVVEYAHDCTTDMFQIGRSTENPIDLVVTDTVPVVQEQGRSDAQALQSTISRFACRIICQRDPPHAARIYAAAFDSSRNIFLGDKAAKWRTKDGRMDALTTNGVLVMHPLRGFSQDSRPGVWREVSVCGGVFALRETRSAQQSGKPVDSESNELVDGSLIDLCGSTLLWRTAEGLALTPTVKHLEALRQELNAGRPQCPVGLSTLAFPSLRRRDVPDHRQPWAYLACGHVHGYHGWGGRRDPQVEAERQVRECPMCRARGPYVPLWLGCEAAFYVDAEPPTHALAPCGHVCSEKTAAYWSRVPLPCGTHAFRAACPFCIAPLSERPGGVRLIFQSPLD</sequence>
<evidence type="ECO:0000313" key="6">
    <source>
        <dbReference type="Proteomes" id="UP000472267"/>
    </source>
</evidence>
<dbReference type="Pfam" id="PF04710">
    <property type="entry name" value="Pellino_FHA"/>
    <property type="match status" value="1"/>
</dbReference>
<dbReference type="PIRSF" id="PIRSF038886">
    <property type="entry name" value="Pellino"/>
    <property type="match status" value="1"/>
</dbReference>
<dbReference type="Ensembl" id="ENSSFAT00005033944.1">
    <property type="protein sequence ID" value="ENSSFAP00005032789.1"/>
    <property type="gene ID" value="ENSSFAG00005016615.1"/>
</dbReference>
<dbReference type="InParanoid" id="A0A672HV02"/>
<name>A0A672HV02_SALFA</name>
<dbReference type="InterPro" id="IPR006800">
    <property type="entry name" value="Pellino_fam"/>
</dbReference>
<protein>
    <submittedName>
        <fullName evidence="5">E3 ubiquitin-protein ligase pellino homolog 1-like</fullName>
    </submittedName>
</protein>
<evidence type="ECO:0000313" key="5">
    <source>
        <dbReference type="Ensembl" id="ENSSFAP00005032789.1"/>
    </source>
</evidence>
<comment type="similarity">
    <text evidence="1">Belongs to the pellino family.</text>
</comment>
<keyword evidence="6" id="KW-1185">Reference proteome</keyword>
<dbReference type="OMA" id="PWAYMRC"/>
<feature type="domain" description="Pellino FHA" evidence="3">
    <location>
        <begin position="2"/>
        <end position="259"/>
    </location>
</feature>
<dbReference type="GO" id="GO:0070936">
    <property type="term" value="P:protein K48-linked ubiquitination"/>
    <property type="evidence" value="ECO:0007669"/>
    <property type="project" value="TreeGrafter"/>
</dbReference>
<dbReference type="Pfam" id="PF20723">
    <property type="entry name" value="Pellino_RING"/>
    <property type="match status" value="1"/>
</dbReference>
<reference evidence="5" key="1">
    <citation type="submission" date="2025-08" db="UniProtKB">
        <authorList>
            <consortium name="Ensembl"/>
        </authorList>
    </citation>
    <scope>IDENTIFICATION</scope>
</reference>
<keyword evidence="2" id="KW-0597">Phosphoprotein</keyword>
<organism evidence="5 6">
    <name type="scientific">Salarias fasciatus</name>
    <name type="common">Jewelled blenny</name>
    <name type="synonym">Blennius fasciatus</name>
    <dbReference type="NCBI Taxonomy" id="181472"/>
    <lineage>
        <taxon>Eukaryota</taxon>
        <taxon>Metazoa</taxon>
        <taxon>Chordata</taxon>
        <taxon>Craniata</taxon>
        <taxon>Vertebrata</taxon>
        <taxon>Euteleostomi</taxon>
        <taxon>Actinopterygii</taxon>
        <taxon>Neopterygii</taxon>
        <taxon>Teleostei</taxon>
        <taxon>Neoteleostei</taxon>
        <taxon>Acanthomorphata</taxon>
        <taxon>Ovalentaria</taxon>
        <taxon>Blenniimorphae</taxon>
        <taxon>Blenniiformes</taxon>
        <taxon>Blennioidei</taxon>
        <taxon>Blenniidae</taxon>
        <taxon>Salariinae</taxon>
        <taxon>Salarias</taxon>
    </lineage>
</organism>
<feature type="domain" description="Pellino RING" evidence="4">
    <location>
        <begin position="264"/>
        <end position="411"/>
    </location>
</feature>
<dbReference type="PANTHER" id="PTHR12098">
    <property type="entry name" value="E3 UBIQUITIN-PROTEIN LIGASE PELLINO-RELATED"/>
    <property type="match status" value="1"/>
</dbReference>
<accession>A0A672HV02</accession>
<dbReference type="Proteomes" id="UP000472267">
    <property type="component" value="Unassembled WGS sequence"/>
</dbReference>
<evidence type="ECO:0000256" key="1">
    <source>
        <dbReference type="ARBA" id="ARBA00005639"/>
    </source>
</evidence>
<gene>
    <name evidence="5" type="primary">LOC115384554</name>
</gene>
<evidence type="ECO:0000259" key="4">
    <source>
        <dbReference type="Pfam" id="PF20723"/>
    </source>
</evidence>
<dbReference type="GeneID" id="115384554"/>
<dbReference type="PANTHER" id="PTHR12098:SF4">
    <property type="entry name" value="E3 UBIQUITIN-PROTEIN LIGASE PELLINO HOMOLOG 1"/>
    <property type="match status" value="1"/>
</dbReference>
<reference evidence="5" key="2">
    <citation type="submission" date="2025-09" db="UniProtKB">
        <authorList>
            <consortium name="Ensembl"/>
        </authorList>
    </citation>
    <scope>IDENTIFICATION</scope>
</reference>